<organism evidence="1 2">
    <name type="scientific">Gordonia soli NBRC 108243</name>
    <dbReference type="NCBI Taxonomy" id="1223545"/>
    <lineage>
        <taxon>Bacteria</taxon>
        <taxon>Bacillati</taxon>
        <taxon>Actinomycetota</taxon>
        <taxon>Actinomycetes</taxon>
        <taxon>Mycobacteriales</taxon>
        <taxon>Gordoniaceae</taxon>
        <taxon>Gordonia</taxon>
    </lineage>
</organism>
<dbReference type="Proteomes" id="UP000011666">
    <property type="component" value="Unassembled WGS sequence"/>
</dbReference>
<accession>M0QMM1</accession>
<protein>
    <submittedName>
        <fullName evidence="1">Uncharacterized protein</fullName>
    </submittedName>
</protein>
<sequence length="169" mass="17922">MAPAYRRSTRSVDLAELPPDMRLALTEHAETQHLRLADDLPAWLTRSENPPSTNRIGRLLGRRANSADPDSEHQTLVLLHPTQLIVVTSGAERGVTALSVPLAQATVAPGSALTVGGVATPDDGYSFSVTGFAGHEGRPGSFYLGMGADEAGLECRTRVRDAITAARNP</sequence>
<dbReference type="STRING" id="1223545.GS4_17_00530"/>
<gene>
    <name evidence="1" type="ORF">GS4_17_00530</name>
</gene>
<dbReference type="RefSeq" id="WP_007621004.1">
    <property type="nucleotide sequence ID" value="NZ_BANX01000017.1"/>
</dbReference>
<dbReference type="OrthoDB" id="4375846at2"/>
<evidence type="ECO:0000313" key="1">
    <source>
        <dbReference type="EMBL" id="GAC68667.1"/>
    </source>
</evidence>
<dbReference type="EMBL" id="BANX01000017">
    <property type="protein sequence ID" value="GAC68667.1"/>
    <property type="molecule type" value="Genomic_DNA"/>
</dbReference>
<name>M0QMM1_9ACTN</name>
<dbReference type="eggNOG" id="ENOG5033UW9">
    <property type="taxonomic scope" value="Bacteria"/>
</dbReference>
<evidence type="ECO:0000313" key="2">
    <source>
        <dbReference type="Proteomes" id="UP000011666"/>
    </source>
</evidence>
<keyword evidence="2" id="KW-1185">Reference proteome</keyword>
<reference evidence="1 2" key="1">
    <citation type="submission" date="2013-01" db="EMBL/GenBank/DDBJ databases">
        <title>Whole genome shotgun sequence of Gordonia soli NBRC 108243.</title>
        <authorList>
            <person name="Isaki-Nakamura S."/>
            <person name="Hosoyama A."/>
            <person name="Tsuchikane K."/>
            <person name="Ando Y."/>
            <person name="Baba S."/>
            <person name="Ohji S."/>
            <person name="Hamada M."/>
            <person name="Tamura T."/>
            <person name="Yamazoe A."/>
            <person name="Yamazaki S."/>
            <person name="Fujita N."/>
        </authorList>
    </citation>
    <scope>NUCLEOTIDE SEQUENCE [LARGE SCALE GENOMIC DNA]</scope>
    <source>
        <strain evidence="1 2">NBRC 108243</strain>
    </source>
</reference>
<comment type="caution">
    <text evidence="1">The sequence shown here is derived from an EMBL/GenBank/DDBJ whole genome shotgun (WGS) entry which is preliminary data.</text>
</comment>
<dbReference type="AlphaFoldDB" id="M0QMM1"/>
<proteinExistence type="predicted"/>